<dbReference type="SUPFAM" id="SSF52540">
    <property type="entry name" value="P-loop containing nucleoside triphosphate hydrolases"/>
    <property type="match status" value="1"/>
</dbReference>
<dbReference type="InterPro" id="IPR027417">
    <property type="entry name" value="P-loop_NTPase"/>
</dbReference>
<accession>A0A2A9D0P8</accession>
<evidence type="ECO:0000313" key="3">
    <source>
        <dbReference type="Proteomes" id="UP000224915"/>
    </source>
</evidence>
<dbReference type="Proteomes" id="UP000224915">
    <property type="component" value="Unassembled WGS sequence"/>
</dbReference>
<organism evidence="2 3">
    <name type="scientific">Serinibacter salmoneus</name>
    <dbReference type="NCBI Taxonomy" id="556530"/>
    <lineage>
        <taxon>Bacteria</taxon>
        <taxon>Bacillati</taxon>
        <taxon>Actinomycetota</taxon>
        <taxon>Actinomycetes</taxon>
        <taxon>Micrococcales</taxon>
        <taxon>Beutenbergiaceae</taxon>
        <taxon>Serinibacter</taxon>
    </lineage>
</organism>
<keyword evidence="3" id="KW-1185">Reference proteome</keyword>
<dbReference type="PANTHER" id="PTHR42698:SF1">
    <property type="entry name" value="GTPASE ERA, MITOCHONDRIAL"/>
    <property type="match status" value="1"/>
</dbReference>
<dbReference type="InterPro" id="IPR005662">
    <property type="entry name" value="GTPase_Era-like"/>
</dbReference>
<comment type="caution">
    <text evidence="2">The sequence shown here is derived from an EMBL/GenBank/DDBJ whole genome shotgun (WGS) entry which is preliminary data.</text>
</comment>
<dbReference type="GO" id="GO:0005829">
    <property type="term" value="C:cytosol"/>
    <property type="evidence" value="ECO:0007669"/>
    <property type="project" value="TreeGrafter"/>
</dbReference>
<dbReference type="Pfam" id="PF01926">
    <property type="entry name" value="MMR_HSR1"/>
    <property type="match status" value="1"/>
</dbReference>
<keyword evidence="2" id="KW-0132">Cell division</keyword>
<dbReference type="GO" id="GO:0051301">
    <property type="term" value="P:cell division"/>
    <property type="evidence" value="ECO:0007669"/>
    <property type="project" value="UniProtKB-KW"/>
</dbReference>
<protein>
    <submittedName>
        <fullName evidence="2">GTP-binding protein EngB required for normal cell division</fullName>
    </submittedName>
</protein>
<feature type="domain" description="G" evidence="1">
    <location>
        <begin position="75"/>
        <end position="214"/>
    </location>
</feature>
<dbReference type="Gene3D" id="3.40.50.300">
    <property type="entry name" value="P-loop containing nucleotide triphosphate hydrolases"/>
    <property type="match status" value="1"/>
</dbReference>
<dbReference type="OrthoDB" id="974105at2"/>
<dbReference type="GO" id="GO:0019843">
    <property type="term" value="F:rRNA binding"/>
    <property type="evidence" value="ECO:0007669"/>
    <property type="project" value="TreeGrafter"/>
</dbReference>
<dbReference type="GO" id="GO:0043024">
    <property type="term" value="F:ribosomal small subunit binding"/>
    <property type="evidence" value="ECO:0007669"/>
    <property type="project" value="TreeGrafter"/>
</dbReference>
<dbReference type="PANTHER" id="PTHR42698">
    <property type="entry name" value="GTPASE ERA"/>
    <property type="match status" value="1"/>
</dbReference>
<keyword evidence="2" id="KW-0131">Cell cycle</keyword>
<proteinExistence type="predicted"/>
<dbReference type="AlphaFoldDB" id="A0A2A9D0P8"/>
<sequence length="457" mass="48382">MSAPIAGSRRAARAMAGSADSVSEVQVREEGRLEILARLVDDLGALLPAPVRDAAREHLGAVEQRLAMGLNHTVVAFVGGTGSGKSSLFNAVTALDVAEVGVRRPTTSRPSACVWGSDATSFLDHLGVAPAARVRGETALEGPDPRELAGVILLDVPDHDSVELEHRDLVNKLVPFVDLLVWVLDPQKYADHRLHADYLRALSGRQDGMLVVLNQVDTLTPQGTEQVLADVRELLVADGLDEVGILPASATSGVGVQELRGALVAGAQRASVNRTAVRDELDGVARALEDALGPPPGHGQSGGDAVQRLWDMTGARSAADSYAAAVRGEGSVTVELREPTPARLEALRQGWVAAECRGLPAQWHRGVGDALPSAETIGERAMAAVRSVPAPPVRTPGAFRKMRRASLEAEADRVRAQYAADVTQRLQDVVLDILGPSRAVRARLTSAHERLAQVRSV</sequence>
<gene>
    <name evidence="2" type="ORF">ATL40_1535</name>
</gene>
<dbReference type="GO" id="GO:0005525">
    <property type="term" value="F:GTP binding"/>
    <property type="evidence" value="ECO:0007669"/>
    <property type="project" value="InterPro"/>
</dbReference>
<dbReference type="GO" id="GO:0000028">
    <property type="term" value="P:ribosomal small subunit assembly"/>
    <property type="evidence" value="ECO:0007669"/>
    <property type="project" value="TreeGrafter"/>
</dbReference>
<name>A0A2A9D0P8_9MICO</name>
<reference evidence="2 3" key="1">
    <citation type="submission" date="2017-10" db="EMBL/GenBank/DDBJ databases">
        <title>Sequencing the genomes of 1000 actinobacteria strains.</title>
        <authorList>
            <person name="Klenk H.-P."/>
        </authorList>
    </citation>
    <scope>NUCLEOTIDE SEQUENCE [LARGE SCALE GENOMIC DNA]</scope>
    <source>
        <strain evidence="2 3">DSM 21801</strain>
    </source>
</reference>
<dbReference type="EMBL" id="PDJD01000001">
    <property type="protein sequence ID" value="PFG19956.1"/>
    <property type="molecule type" value="Genomic_DNA"/>
</dbReference>
<evidence type="ECO:0000259" key="1">
    <source>
        <dbReference type="Pfam" id="PF01926"/>
    </source>
</evidence>
<evidence type="ECO:0000313" key="2">
    <source>
        <dbReference type="EMBL" id="PFG19956.1"/>
    </source>
</evidence>
<dbReference type="RefSeq" id="WP_098469006.1">
    <property type="nucleotide sequence ID" value="NZ_PDJD01000001.1"/>
</dbReference>
<dbReference type="InterPro" id="IPR006073">
    <property type="entry name" value="GTP-bd"/>
</dbReference>